<comment type="caution">
    <text evidence="3">The sequence shown here is derived from an EMBL/GenBank/DDBJ whole genome shotgun (WGS) entry which is preliminary data.</text>
</comment>
<protein>
    <recommendedName>
        <fullName evidence="5">MspA protein</fullName>
    </recommendedName>
</protein>
<evidence type="ECO:0008006" key="5">
    <source>
        <dbReference type="Google" id="ProtNLM"/>
    </source>
</evidence>
<evidence type="ECO:0000313" key="3">
    <source>
        <dbReference type="EMBL" id="KXP14327.1"/>
    </source>
</evidence>
<feature type="compositionally biased region" description="Pro residues" evidence="2">
    <location>
        <begin position="319"/>
        <end position="331"/>
    </location>
</feature>
<evidence type="ECO:0000313" key="4">
    <source>
        <dbReference type="Proteomes" id="UP000070258"/>
    </source>
</evidence>
<feature type="region of interest" description="Disordered" evidence="2">
    <location>
        <begin position="136"/>
        <end position="160"/>
    </location>
</feature>
<reference evidence="4" key="1">
    <citation type="submission" date="2016-02" db="EMBL/GenBank/DDBJ databases">
        <authorList>
            <person name="Wen L."/>
            <person name="He K."/>
            <person name="Yang H."/>
        </authorList>
    </citation>
    <scope>NUCLEOTIDE SEQUENCE [LARGE SCALE GENOMIC DNA]</scope>
    <source>
        <strain evidence="4">JCM 15929</strain>
    </source>
</reference>
<keyword evidence="1" id="KW-0732">Signal</keyword>
<dbReference type="EMBL" id="LSRF01000003">
    <property type="protein sequence ID" value="KXP14327.1"/>
    <property type="molecule type" value="Genomic_DNA"/>
</dbReference>
<dbReference type="Gene3D" id="2.60.40.1650">
    <property type="entry name" value="Porin MspA (Ig-like beta-sandwich domain)"/>
    <property type="match status" value="2"/>
</dbReference>
<accession>A0A138AV27</accession>
<name>A0A138AV27_9ACTN</name>
<evidence type="ECO:0000256" key="2">
    <source>
        <dbReference type="SAM" id="MobiDB-lite"/>
    </source>
</evidence>
<dbReference type="SUPFAM" id="SSF56959">
    <property type="entry name" value="Leukocidin-like"/>
    <property type="match status" value="1"/>
</dbReference>
<dbReference type="STRING" id="239498.AXK60_20760"/>
<dbReference type="AlphaFoldDB" id="A0A138AV27"/>
<feature type="compositionally biased region" description="Low complexity" evidence="2">
    <location>
        <begin position="269"/>
        <end position="287"/>
    </location>
</feature>
<dbReference type="PANTHER" id="PTHR34403">
    <property type="entry name" value="TOL-PAL SYSTEM PROTEIN TOLA"/>
    <property type="match status" value="1"/>
</dbReference>
<feature type="region of interest" description="Disordered" evidence="2">
    <location>
        <begin position="249"/>
        <end position="342"/>
    </location>
</feature>
<dbReference type="PANTHER" id="PTHR34403:SF14">
    <property type="entry name" value="OS05G0225800 PROTEIN"/>
    <property type="match status" value="1"/>
</dbReference>
<feature type="compositionally biased region" description="Low complexity" evidence="2">
    <location>
        <begin position="305"/>
        <end position="318"/>
    </location>
</feature>
<dbReference type="Pfam" id="PF09203">
    <property type="entry name" value="MspA"/>
    <property type="match status" value="1"/>
</dbReference>
<sequence length="342" mass="33858">MVIAGLSGAAFAAPPAADKAPTPGGIRGGMYADTSRALEIPEGYTIRVWKYGENLRSVLPLGRALNSYEAFSQLAGSATLSITDPKKPPKVRVKGGNVTIGLQLGCASEAKSLALAGNASDAINTSVTPSLNGTVGASANGSGGSNGGQGGGSVNGSISPGISGTLGNTVTLGGSITGTLGPGTTRDLPIAKKDLNGQTAYLISRETRVSVDGCLGGAQVRSYATATVVTDAGTSNITTYGRVLFIERDKPGDAKTPPPVKEAPVQPGQAASKPEQKPAAAPAPASKPEAKPAPAPKSVPKPDAKPASAPKPDAKPAPAAKPSPAPKPVATPAPGAEAKPRA</sequence>
<dbReference type="InterPro" id="IPR050972">
    <property type="entry name" value="SDr-like"/>
</dbReference>
<dbReference type="InterPro" id="IPR036435">
    <property type="entry name" value="Leukocidin/porin_MspA_sf"/>
</dbReference>
<proteinExistence type="predicted"/>
<organism evidence="3 4">
    <name type="scientific">Tsukamurella pseudospumae</name>
    <dbReference type="NCBI Taxonomy" id="239498"/>
    <lineage>
        <taxon>Bacteria</taxon>
        <taxon>Bacillati</taxon>
        <taxon>Actinomycetota</taxon>
        <taxon>Actinomycetes</taxon>
        <taxon>Mycobacteriales</taxon>
        <taxon>Tsukamurellaceae</taxon>
        <taxon>Tsukamurella</taxon>
    </lineage>
</organism>
<evidence type="ECO:0000256" key="1">
    <source>
        <dbReference type="ARBA" id="ARBA00022729"/>
    </source>
</evidence>
<dbReference type="Proteomes" id="UP000070258">
    <property type="component" value="Unassembled WGS sequence"/>
</dbReference>
<dbReference type="InterPro" id="IPR015286">
    <property type="entry name" value="Porin_fam_mycobact-type"/>
</dbReference>
<gene>
    <name evidence="3" type="ORF">AXK60_20760</name>
</gene>
<feature type="compositionally biased region" description="Gly residues" evidence="2">
    <location>
        <begin position="141"/>
        <end position="154"/>
    </location>
</feature>